<comment type="catalytic activity">
    <reaction evidence="1">
        <text>ATP + protein L-histidine = ADP + protein N-phospho-L-histidine.</text>
        <dbReference type="EC" id="2.7.13.3"/>
    </reaction>
</comment>
<keyword evidence="6" id="KW-0547">Nucleotide-binding</keyword>
<organism evidence="12 13">
    <name type="scientific">Paraferrimonas sedimenticola</name>
    <dbReference type="NCBI Taxonomy" id="375674"/>
    <lineage>
        <taxon>Bacteria</taxon>
        <taxon>Pseudomonadati</taxon>
        <taxon>Pseudomonadota</taxon>
        <taxon>Gammaproteobacteria</taxon>
        <taxon>Alteromonadales</taxon>
        <taxon>Ferrimonadaceae</taxon>
        <taxon>Paraferrimonas</taxon>
    </lineage>
</organism>
<evidence type="ECO:0000313" key="12">
    <source>
        <dbReference type="EMBL" id="GLP95713.1"/>
    </source>
</evidence>
<gene>
    <name evidence="12" type="ORF">GCM10007895_10190</name>
</gene>
<name>A0AA37W0P3_9GAMM</name>
<keyword evidence="9" id="KW-0472">Membrane</keyword>
<dbReference type="Gene3D" id="6.10.340.10">
    <property type="match status" value="1"/>
</dbReference>
<dbReference type="RefSeq" id="WP_095505702.1">
    <property type="nucleotide sequence ID" value="NZ_BSNC01000003.1"/>
</dbReference>
<evidence type="ECO:0000259" key="10">
    <source>
        <dbReference type="PROSITE" id="PS50109"/>
    </source>
</evidence>
<keyword evidence="8" id="KW-0067">ATP-binding</keyword>
<dbReference type="CDD" id="cd06225">
    <property type="entry name" value="HAMP"/>
    <property type="match status" value="1"/>
</dbReference>
<accession>A0AA37W0P3</accession>
<dbReference type="InterPro" id="IPR003594">
    <property type="entry name" value="HATPase_dom"/>
</dbReference>
<dbReference type="AlphaFoldDB" id="A0AA37W0P3"/>
<proteinExistence type="predicted"/>
<dbReference type="GO" id="GO:0016020">
    <property type="term" value="C:membrane"/>
    <property type="evidence" value="ECO:0007669"/>
    <property type="project" value="UniProtKB-SubCell"/>
</dbReference>
<keyword evidence="4" id="KW-0597">Phosphoprotein</keyword>
<comment type="caution">
    <text evidence="12">The sequence shown here is derived from an EMBL/GenBank/DDBJ whole genome shotgun (WGS) entry which is preliminary data.</text>
</comment>
<comment type="subcellular location">
    <subcellularLocation>
        <location evidence="2">Membrane</location>
    </subcellularLocation>
</comment>
<dbReference type="SUPFAM" id="SSF55874">
    <property type="entry name" value="ATPase domain of HSP90 chaperone/DNA topoisomerase II/histidine kinase"/>
    <property type="match status" value="1"/>
</dbReference>
<dbReference type="InterPro" id="IPR036097">
    <property type="entry name" value="HisK_dim/P_sf"/>
</dbReference>
<dbReference type="Pfam" id="PF02518">
    <property type="entry name" value="HATPase_c"/>
    <property type="match status" value="1"/>
</dbReference>
<evidence type="ECO:0000256" key="6">
    <source>
        <dbReference type="ARBA" id="ARBA00022741"/>
    </source>
</evidence>
<keyword evidence="5" id="KW-0808">Transferase</keyword>
<reference evidence="12" key="1">
    <citation type="journal article" date="2014" name="Int. J. Syst. Evol. Microbiol.">
        <title>Complete genome sequence of Corynebacterium casei LMG S-19264T (=DSM 44701T), isolated from a smear-ripened cheese.</title>
        <authorList>
            <consortium name="US DOE Joint Genome Institute (JGI-PGF)"/>
            <person name="Walter F."/>
            <person name="Albersmeier A."/>
            <person name="Kalinowski J."/>
            <person name="Ruckert C."/>
        </authorList>
    </citation>
    <scope>NUCLEOTIDE SEQUENCE</scope>
    <source>
        <strain evidence="12">NBRC 101628</strain>
    </source>
</reference>
<dbReference type="SUPFAM" id="SSF47384">
    <property type="entry name" value="Homodimeric domain of signal transducing histidine kinase"/>
    <property type="match status" value="1"/>
</dbReference>
<keyword evidence="9" id="KW-0812">Transmembrane</keyword>
<dbReference type="Gene3D" id="1.10.287.130">
    <property type="match status" value="1"/>
</dbReference>
<evidence type="ECO:0000256" key="7">
    <source>
        <dbReference type="ARBA" id="ARBA00022777"/>
    </source>
</evidence>
<dbReference type="SMART" id="SM00304">
    <property type="entry name" value="HAMP"/>
    <property type="match status" value="1"/>
</dbReference>
<feature type="domain" description="Histidine kinase" evidence="10">
    <location>
        <begin position="263"/>
        <end position="462"/>
    </location>
</feature>
<dbReference type="InterPro" id="IPR004358">
    <property type="entry name" value="Sig_transdc_His_kin-like_C"/>
</dbReference>
<feature type="transmembrane region" description="Helical" evidence="9">
    <location>
        <begin position="6"/>
        <end position="28"/>
    </location>
</feature>
<dbReference type="GO" id="GO:0000155">
    <property type="term" value="F:phosphorelay sensor kinase activity"/>
    <property type="evidence" value="ECO:0007669"/>
    <property type="project" value="InterPro"/>
</dbReference>
<evidence type="ECO:0000256" key="1">
    <source>
        <dbReference type="ARBA" id="ARBA00000085"/>
    </source>
</evidence>
<feature type="transmembrane region" description="Helical" evidence="9">
    <location>
        <begin position="166"/>
        <end position="189"/>
    </location>
</feature>
<evidence type="ECO:0000256" key="8">
    <source>
        <dbReference type="ARBA" id="ARBA00022840"/>
    </source>
</evidence>
<evidence type="ECO:0000259" key="11">
    <source>
        <dbReference type="PROSITE" id="PS50885"/>
    </source>
</evidence>
<feature type="domain" description="HAMP" evidence="11">
    <location>
        <begin position="191"/>
        <end position="243"/>
    </location>
</feature>
<dbReference type="InterPro" id="IPR005467">
    <property type="entry name" value="His_kinase_dom"/>
</dbReference>
<evidence type="ECO:0000256" key="9">
    <source>
        <dbReference type="SAM" id="Phobius"/>
    </source>
</evidence>
<reference evidence="12" key="2">
    <citation type="submission" date="2023-01" db="EMBL/GenBank/DDBJ databases">
        <title>Draft genome sequence of Paraferrimonas sedimenticola strain NBRC 101628.</title>
        <authorList>
            <person name="Sun Q."/>
            <person name="Mori K."/>
        </authorList>
    </citation>
    <scope>NUCLEOTIDE SEQUENCE</scope>
    <source>
        <strain evidence="12">NBRC 101628</strain>
    </source>
</reference>
<protein>
    <recommendedName>
        <fullName evidence="3">histidine kinase</fullName>
        <ecNumber evidence="3">2.7.13.3</ecNumber>
    </recommendedName>
</protein>
<dbReference type="InterPro" id="IPR003660">
    <property type="entry name" value="HAMP_dom"/>
</dbReference>
<evidence type="ECO:0000256" key="5">
    <source>
        <dbReference type="ARBA" id="ARBA00022679"/>
    </source>
</evidence>
<dbReference type="PRINTS" id="PR00344">
    <property type="entry name" value="BCTRLSENSOR"/>
</dbReference>
<keyword evidence="7" id="KW-0418">Kinase</keyword>
<evidence type="ECO:0000256" key="4">
    <source>
        <dbReference type="ARBA" id="ARBA00022553"/>
    </source>
</evidence>
<sequence>MSLTKYLFSWMTGLIVLMAVVQAGWIVYAGQKIETEIAQQSQALSFQIVNRTLQSIPELPEVPALDSQRVRELLRQNQWRYADDDNIRILANESGQLQVVKFDEQQKPISLIVLPLDDLVPSGRENFRRELESMLLQVQQEFGGVNTPDLAPTVTRLTPQAGHYRVLLNNALAVIAVTSVFALLLAFWLSRHISAPLSQLSSGLSRLAKGELGVQLPPSGKGESAQALSDFNQSSEQLRQLSERQQQLKDKQHLAEIGEVSRGLAHALRNPLHTLGLYCEQVTPNELQQSMRQKLAHLNQTISALLRLATGPLDRSQPLSLKALVDDVAMELSASRSSDGVVHIDNQLPRELQILGNYDEWRVVLHTLMVNGVEASQAGQTVTVSAETQASRLQISVKDSGAGIDPQVLPRLFEAHVSGKPQGAGMGLYIAKRLLSLYYRANLSVFPQEQGTLACIELVLDEKSAEEH</sequence>
<dbReference type="Gene3D" id="3.30.565.10">
    <property type="entry name" value="Histidine kinase-like ATPase, C-terminal domain"/>
    <property type="match status" value="1"/>
</dbReference>
<evidence type="ECO:0000256" key="3">
    <source>
        <dbReference type="ARBA" id="ARBA00012438"/>
    </source>
</evidence>
<keyword evidence="13" id="KW-1185">Reference proteome</keyword>
<evidence type="ECO:0000313" key="13">
    <source>
        <dbReference type="Proteomes" id="UP001161422"/>
    </source>
</evidence>
<dbReference type="Proteomes" id="UP001161422">
    <property type="component" value="Unassembled WGS sequence"/>
</dbReference>
<dbReference type="InterPro" id="IPR036890">
    <property type="entry name" value="HATPase_C_sf"/>
</dbReference>
<evidence type="ECO:0000256" key="2">
    <source>
        <dbReference type="ARBA" id="ARBA00004370"/>
    </source>
</evidence>
<dbReference type="PANTHER" id="PTHR44936:SF10">
    <property type="entry name" value="SENSOR PROTEIN RSTB"/>
    <property type="match status" value="1"/>
</dbReference>
<dbReference type="InterPro" id="IPR050980">
    <property type="entry name" value="2C_sensor_his_kinase"/>
</dbReference>
<dbReference type="PROSITE" id="PS50109">
    <property type="entry name" value="HIS_KIN"/>
    <property type="match status" value="1"/>
</dbReference>
<keyword evidence="9" id="KW-1133">Transmembrane helix</keyword>
<dbReference type="PANTHER" id="PTHR44936">
    <property type="entry name" value="SENSOR PROTEIN CREC"/>
    <property type="match status" value="1"/>
</dbReference>
<dbReference type="PROSITE" id="PS50885">
    <property type="entry name" value="HAMP"/>
    <property type="match status" value="1"/>
</dbReference>
<dbReference type="EC" id="2.7.13.3" evidence="3"/>
<dbReference type="EMBL" id="BSNC01000003">
    <property type="protein sequence ID" value="GLP95713.1"/>
    <property type="molecule type" value="Genomic_DNA"/>
</dbReference>
<dbReference type="Pfam" id="PF00672">
    <property type="entry name" value="HAMP"/>
    <property type="match status" value="1"/>
</dbReference>
<dbReference type="GO" id="GO:0005524">
    <property type="term" value="F:ATP binding"/>
    <property type="evidence" value="ECO:0007669"/>
    <property type="project" value="UniProtKB-KW"/>
</dbReference>
<dbReference type="SMART" id="SM00387">
    <property type="entry name" value="HATPase_c"/>
    <property type="match status" value="1"/>
</dbReference>